<accession>F2TZC3</accession>
<sequence>MQRLLLMMMWMVVLVVAMCGGWSEGKYPSCMGRGYFYNDDICVCHPGYHSIGLWSDVYSMGNSGVSRHGYARSCCRHCYCTPPGWPELMSTAHVGKRNHHADVRPLAIRDDREAVLQDMHVRRAVADDATSSNSRSHNNNVDLNIAVSLGAFDELQPRFPSCVVPGYDAEAQVTEEEGVALARSFVDGCASKWEWARQFHNPINHRAVVLAAWVTFRPDGQRNHTISCHDIGYIAQWYESVMTMGLPAILFHDCASPRLVDALTNHLVRFEKVQLDPSSDIHFKQSPNDVRFVLFKEYLDRSDAVYDFVLMTDLHDVRFRRDPFSAMRARPDIEIFIGADRYAYKNNPFTWEVLEWCAEAYGQLPYEPWFGDAMTLNCGVVGGKYDAVLRLLTHVVKLYSEREFEKHSCREPWQRYCDMAMFAIALMTGYETLYADPATTPPTHLYRYDSGPPFTSFFADETPSQPYYVIHK</sequence>
<dbReference type="KEGG" id="sre:PTSG_01920"/>
<dbReference type="RefSeq" id="XP_004997903.1">
    <property type="nucleotide sequence ID" value="XM_004997846.1"/>
</dbReference>
<dbReference type="EMBL" id="GL832957">
    <property type="protein sequence ID" value="EGD78947.1"/>
    <property type="molecule type" value="Genomic_DNA"/>
</dbReference>
<evidence type="ECO:0000313" key="2">
    <source>
        <dbReference type="EMBL" id="EGD78947.1"/>
    </source>
</evidence>
<proteinExistence type="predicted"/>
<evidence type="ECO:0000313" key="3">
    <source>
        <dbReference type="Proteomes" id="UP000007799"/>
    </source>
</evidence>
<dbReference type="OrthoDB" id="6324577at2759"/>
<name>F2TZC3_SALR5</name>
<dbReference type="InParanoid" id="F2TZC3"/>
<dbReference type="AlphaFoldDB" id="F2TZC3"/>
<keyword evidence="1" id="KW-0732">Signal</keyword>
<evidence type="ECO:0000256" key="1">
    <source>
        <dbReference type="SAM" id="SignalP"/>
    </source>
</evidence>
<keyword evidence="3" id="KW-1185">Reference proteome</keyword>
<protein>
    <submittedName>
        <fullName evidence="2">Uncharacterized protein</fullName>
    </submittedName>
</protein>
<feature type="chain" id="PRO_5003290112" evidence="1">
    <location>
        <begin position="26"/>
        <end position="472"/>
    </location>
</feature>
<organism evidence="3">
    <name type="scientific">Salpingoeca rosetta (strain ATCC 50818 / BSB-021)</name>
    <dbReference type="NCBI Taxonomy" id="946362"/>
    <lineage>
        <taxon>Eukaryota</taxon>
        <taxon>Choanoflagellata</taxon>
        <taxon>Craspedida</taxon>
        <taxon>Salpingoecidae</taxon>
        <taxon>Salpingoeca</taxon>
    </lineage>
</organism>
<gene>
    <name evidence="2" type="ORF">PTSG_01920</name>
</gene>
<dbReference type="Proteomes" id="UP000007799">
    <property type="component" value="Unassembled WGS sequence"/>
</dbReference>
<feature type="signal peptide" evidence="1">
    <location>
        <begin position="1"/>
        <end position="25"/>
    </location>
</feature>
<dbReference type="GeneID" id="16078498"/>
<reference evidence="2" key="1">
    <citation type="submission" date="2009-08" db="EMBL/GenBank/DDBJ databases">
        <title>Annotation of Salpingoeca rosetta.</title>
        <authorList>
            <consortium name="The Broad Institute Genome Sequencing Platform"/>
            <person name="Russ C."/>
            <person name="Cuomo C."/>
            <person name="Burger G."/>
            <person name="Gray M.W."/>
            <person name="Holland P.W.H."/>
            <person name="King N."/>
            <person name="Lang F.B.F."/>
            <person name="Roger A.J."/>
            <person name="Ruiz-Trillo I."/>
            <person name="Young S.K."/>
            <person name="Zeng Q."/>
            <person name="Gargeya S."/>
            <person name="Alvarado L."/>
            <person name="Berlin A."/>
            <person name="Chapman S.B."/>
            <person name="Chen Z."/>
            <person name="Freedman E."/>
            <person name="Gellesch M."/>
            <person name="Goldberg J."/>
            <person name="Griggs A."/>
            <person name="Gujja S."/>
            <person name="Heilman E."/>
            <person name="Heiman D."/>
            <person name="Howarth C."/>
            <person name="Mehta T."/>
            <person name="Neiman D."/>
            <person name="Pearson M."/>
            <person name="Roberts A."/>
            <person name="Saif S."/>
            <person name="Shea T."/>
            <person name="Shenoy N."/>
            <person name="Sisk P."/>
            <person name="Stolte C."/>
            <person name="Sykes S."/>
            <person name="White J."/>
            <person name="Yandava C."/>
            <person name="Haas B."/>
            <person name="Nusbaum C."/>
            <person name="Birren B."/>
        </authorList>
    </citation>
    <scope>NUCLEOTIDE SEQUENCE [LARGE SCALE GENOMIC DNA]</scope>
    <source>
        <strain evidence="2">ATCC 50818</strain>
    </source>
</reference>